<dbReference type="GO" id="GO:0006260">
    <property type="term" value="P:DNA replication"/>
    <property type="evidence" value="ECO:0007669"/>
    <property type="project" value="UniProtKB-KW"/>
</dbReference>
<keyword evidence="5" id="KW-0479">Metal-binding</keyword>
<keyword evidence="8" id="KW-0460">Magnesium</keyword>
<evidence type="ECO:0000256" key="12">
    <source>
        <dbReference type="RuleBase" id="RU003476"/>
    </source>
</evidence>
<dbReference type="Pfam" id="PF00293">
    <property type="entry name" value="NUDIX"/>
    <property type="match status" value="1"/>
</dbReference>
<protein>
    <recommendedName>
        <fullName evidence="11">8-oxo-dGTP diphosphatase</fullName>
        <ecNumber evidence="11">3.6.1.55</ecNumber>
    </recommendedName>
</protein>
<dbReference type="GO" id="GO:0044715">
    <property type="term" value="F:8-oxo-dGDP phosphatase activity"/>
    <property type="evidence" value="ECO:0007669"/>
    <property type="project" value="TreeGrafter"/>
</dbReference>
<evidence type="ECO:0000256" key="3">
    <source>
        <dbReference type="ARBA" id="ARBA00022457"/>
    </source>
</evidence>
<feature type="domain" description="Nudix hydrolase" evidence="13">
    <location>
        <begin position="14"/>
        <end position="142"/>
    </location>
</feature>
<dbReference type="GO" id="GO:0044716">
    <property type="term" value="F:8-oxo-GDP phosphatase activity"/>
    <property type="evidence" value="ECO:0007669"/>
    <property type="project" value="TreeGrafter"/>
</dbReference>
<evidence type="ECO:0000313" key="14">
    <source>
        <dbReference type="EMBL" id="RCK79505.1"/>
    </source>
</evidence>
<comment type="cofactor">
    <cofactor evidence="1">
        <name>Mg(2+)</name>
        <dbReference type="ChEBI" id="CHEBI:18420"/>
    </cofactor>
</comment>
<comment type="similarity">
    <text evidence="2 12">Belongs to the Nudix hydrolase family.</text>
</comment>
<dbReference type="CDD" id="cd03425">
    <property type="entry name" value="NUDIX_MutT_NudA_like"/>
    <property type="match status" value="1"/>
</dbReference>
<evidence type="ECO:0000256" key="4">
    <source>
        <dbReference type="ARBA" id="ARBA00022705"/>
    </source>
</evidence>
<dbReference type="PROSITE" id="PS51462">
    <property type="entry name" value="NUDIX"/>
    <property type="match status" value="1"/>
</dbReference>
<dbReference type="Proteomes" id="UP000252355">
    <property type="component" value="Unassembled WGS sequence"/>
</dbReference>
<dbReference type="PRINTS" id="PR00502">
    <property type="entry name" value="NUDIXFAMILY"/>
</dbReference>
<evidence type="ECO:0000256" key="11">
    <source>
        <dbReference type="ARBA" id="ARBA00038905"/>
    </source>
</evidence>
<sequence length="142" mass="15529">MTQPSASCARPLGPPIDVAAAVIIRDGQVLLARRVGGALDGLWEFPGGKMEPGESAPAAVEREIFEELHLRVRARHRVLVLEHDYPDKTVRLHFVTCSLLPEPPAATPAHETGWFTPAGFPWAEFCPADLIAARHLPWGELL</sequence>
<dbReference type="EC" id="3.6.1.55" evidence="11"/>
<keyword evidence="7 12" id="KW-0378">Hydrolase</keyword>
<dbReference type="GO" id="GO:0035539">
    <property type="term" value="F:8-oxo-7,8-dihydrodeoxyguanosine triphosphate pyrophosphatase activity"/>
    <property type="evidence" value="ECO:0007669"/>
    <property type="project" value="UniProtKB-EC"/>
</dbReference>
<comment type="caution">
    <text evidence="14">The sequence shown here is derived from an EMBL/GenBank/DDBJ whole genome shotgun (WGS) entry which is preliminary data.</text>
</comment>
<organism evidence="14 15">
    <name type="scientific">Candidatus Ozemobacter sibiricus</name>
    <dbReference type="NCBI Taxonomy" id="2268124"/>
    <lineage>
        <taxon>Bacteria</taxon>
        <taxon>Candidatus Ozemobacteria</taxon>
        <taxon>Candidatus Ozemobacterales</taxon>
        <taxon>Candidatus Ozemobacteraceae</taxon>
        <taxon>Candidatus Ozemobacter</taxon>
    </lineage>
</organism>
<dbReference type="Gene3D" id="3.90.79.10">
    <property type="entry name" value="Nucleoside Triphosphate Pyrophosphohydrolase"/>
    <property type="match status" value="1"/>
</dbReference>
<dbReference type="GO" id="GO:0008413">
    <property type="term" value="F:8-oxo-7,8-dihydroguanosine triphosphate pyrophosphatase activity"/>
    <property type="evidence" value="ECO:0007669"/>
    <property type="project" value="TreeGrafter"/>
</dbReference>
<comment type="catalytic activity">
    <reaction evidence="10">
        <text>8-oxo-dGTP + H2O = 8-oxo-dGMP + diphosphate + H(+)</text>
        <dbReference type="Rhea" id="RHEA:31575"/>
        <dbReference type="ChEBI" id="CHEBI:15377"/>
        <dbReference type="ChEBI" id="CHEBI:15378"/>
        <dbReference type="ChEBI" id="CHEBI:33019"/>
        <dbReference type="ChEBI" id="CHEBI:63224"/>
        <dbReference type="ChEBI" id="CHEBI:77896"/>
        <dbReference type="EC" id="3.6.1.55"/>
    </reaction>
</comment>
<evidence type="ECO:0000259" key="13">
    <source>
        <dbReference type="PROSITE" id="PS51462"/>
    </source>
</evidence>
<evidence type="ECO:0000256" key="2">
    <source>
        <dbReference type="ARBA" id="ARBA00005582"/>
    </source>
</evidence>
<evidence type="ECO:0000256" key="5">
    <source>
        <dbReference type="ARBA" id="ARBA00022723"/>
    </source>
</evidence>
<dbReference type="PROSITE" id="PS00893">
    <property type="entry name" value="NUDIX_BOX"/>
    <property type="match status" value="1"/>
</dbReference>
<keyword evidence="4" id="KW-0235">DNA replication</keyword>
<dbReference type="GO" id="GO:0006281">
    <property type="term" value="P:DNA repair"/>
    <property type="evidence" value="ECO:0007669"/>
    <property type="project" value="UniProtKB-KW"/>
</dbReference>
<dbReference type="GO" id="GO:0046872">
    <property type="term" value="F:metal ion binding"/>
    <property type="evidence" value="ECO:0007669"/>
    <property type="project" value="UniProtKB-KW"/>
</dbReference>
<keyword evidence="3" id="KW-0515">Mutator protein</keyword>
<reference evidence="14 15" key="1">
    <citation type="submission" date="2018-05" db="EMBL/GenBank/DDBJ databases">
        <title>A metagenomic window into the 2 km-deep terrestrial subsurface aquifer revealed taxonomically and functionally diverse microbial community comprising novel uncultured bacterial lineages.</title>
        <authorList>
            <person name="Kadnikov V.V."/>
            <person name="Mardanov A.V."/>
            <person name="Beletsky A.V."/>
            <person name="Banks D."/>
            <person name="Pimenov N.V."/>
            <person name="Frank Y.A."/>
            <person name="Karnachuk O.V."/>
            <person name="Ravin N.V."/>
        </authorList>
    </citation>
    <scope>NUCLEOTIDE SEQUENCE [LARGE SCALE GENOMIC DNA]</scope>
    <source>
        <strain evidence="14">BY5</strain>
    </source>
</reference>
<accession>A0A367ZMZ9</accession>
<gene>
    <name evidence="14" type="ORF">OZSIB_4259</name>
</gene>
<dbReference type="InterPro" id="IPR047127">
    <property type="entry name" value="MutT-like"/>
</dbReference>
<evidence type="ECO:0000256" key="7">
    <source>
        <dbReference type="ARBA" id="ARBA00022801"/>
    </source>
</evidence>
<evidence type="ECO:0000256" key="9">
    <source>
        <dbReference type="ARBA" id="ARBA00023204"/>
    </source>
</evidence>
<dbReference type="EMBL" id="QOQW01000012">
    <property type="protein sequence ID" value="RCK79505.1"/>
    <property type="molecule type" value="Genomic_DNA"/>
</dbReference>
<evidence type="ECO:0000256" key="10">
    <source>
        <dbReference type="ARBA" id="ARBA00035861"/>
    </source>
</evidence>
<dbReference type="InterPro" id="IPR015797">
    <property type="entry name" value="NUDIX_hydrolase-like_dom_sf"/>
</dbReference>
<name>A0A367ZMZ9_9BACT</name>
<evidence type="ECO:0000313" key="15">
    <source>
        <dbReference type="Proteomes" id="UP000252355"/>
    </source>
</evidence>
<evidence type="ECO:0000256" key="1">
    <source>
        <dbReference type="ARBA" id="ARBA00001946"/>
    </source>
</evidence>
<proteinExistence type="inferred from homology"/>
<evidence type="ECO:0000256" key="6">
    <source>
        <dbReference type="ARBA" id="ARBA00022763"/>
    </source>
</evidence>
<keyword evidence="6" id="KW-0227">DNA damage</keyword>
<dbReference type="SUPFAM" id="SSF55811">
    <property type="entry name" value="Nudix"/>
    <property type="match status" value="1"/>
</dbReference>
<keyword evidence="9" id="KW-0234">DNA repair</keyword>
<dbReference type="InterPro" id="IPR000086">
    <property type="entry name" value="NUDIX_hydrolase_dom"/>
</dbReference>
<dbReference type="AlphaFoldDB" id="A0A367ZMZ9"/>
<dbReference type="PANTHER" id="PTHR47707">
    <property type="entry name" value="8-OXO-DGTP DIPHOSPHATASE"/>
    <property type="match status" value="1"/>
</dbReference>
<dbReference type="InterPro" id="IPR020476">
    <property type="entry name" value="Nudix_hydrolase"/>
</dbReference>
<dbReference type="InterPro" id="IPR020084">
    <property type="entry name" value="NUDIX_hydrolase_CS"/>
</dbReference>
<dbReference type="PANTHER" id="PTHR47707:SF1">
    <property type="entry name" value="NUDIX HYDROLASE FAMILY PROTEIN"/>
    <property type="match status" value="1"/>
</dbReference>
<evidence type="ECO:0000256" key="8">
    <source>
        <dbReference type="ARBA" id="ARBA00022842"/>
    </source>
</evidence>